<accession>A0A8X6FXI6</accession>
<comment type="caution">
    <text evidence="2">The sequence shown here is derived from an EMBL/GenBank/DDBJ whole genome shotgun (WGS) entry which is preliminary data.</text>
</comment>
<protein>
    <submittedName>
        <fullName evidence="2">Uncharacterized protein</fullName>
    </submittedName>
</protein>
<evidence type="ECO:0000256" key="1">
    <source>
        <dbReference type="SAM" id="MobiDB-lite"/>
    </source>
</evidence>
<proteinExistence type="predicted"/>
<name>A0A8X6FXI6_TRICU</name>
<feature type="region of interest" description="Disordered" evidence="1">
    <location>
        <begin position="1"/>
        <end position="21"/>
    </location>
</feature>
<dbReference type="AlphaFoldDB" id="A0A8X6FXI6"/>
<gene>
    <name evidence="2" type="ORF">TNCT_292201</name>
</gene>
<feature type="region of interest" description="Disordered" evidence="1">
    <location>
        <begin position="111"/>
        <end position="132"/>
    </location>
</feature>
<dbReference type="EMBL" id="BMAO01023737">
    <property type="protein sequence ID" value="GFQ90642.1"/>
    <property type="molecule type" value="Genomic_DNA"/>
</dbReference>
<evidence type="ECO:0000313" key="3">
    <source>
        <dbReference type="Proteomes" id="UP000887116"/>
    </source>
</evidence>
<evidence type="ECO:0000313" key="2">
    <source>
        <dbReference type="EMBL" id="GFQ90642.1"/>
    </source>
</evidence>
<keyword evidence="3" id="KW-1185">Reference proteome</keyword>
<reference evidence="2" key="1">
    <citation type="submission" date="2020-07" db="EMBL/GenBank/DDBJ databases">
        <title>Multicomponent nature underlies the extraordinary mechanical properties of spider dragline silk.</title>
        <authorList>
            <person name="Kono N."/>
            <person name="Nakamura H."/>
            <person name="Mori M."/>
            <person name="Yoshida Y."/>
            <person name="Ohtoshi R."/>
            <person name="Malay A.D."/>
            <person name="Moran D.A.P."/>
            <person name="Tomita M."/>
            <person name="Numata K."/>
            <person name="Arakawa K."/>
        </authorList>
    </citation>
    <scope>NUCLEOTIDE SEQUENCE</scope>
</reference>
<feature type="compositionally biased region" description="Polar residues" evidence="1">
    <location>
        <begin position="114"/>
        <end position="132"/>
    </location>
</feature>
<organism evidence="2 3">
    <name type="scientific">Trichonephila clavata</name>
    <name type="common">Joro spider</name>
    <name type="synonym">Nephila clavata</name>
    <dbReference type="NCBI Taxonomy" id="2740835"/>
    <lineage>
        <taxon>Eukaryota</taxon>
        <taxon>Metazoa</taxon>
        <taxon>Ecdysozoa</taxon>
        <taxon>Arthropoda</taxon>
        <taxon>Chelicerata</taxon>
        <taxon>Arachnida</taxon>
        <taxon>Araneae</taxon>
        <taxon>Araneomorphae</taxon>
        <taxon>Entelegynae</taxon>
        <taxon>Araneoidea</taxon>
        <taxon>Nephilidae</taxon>
        <taxon>Trichonephila</taxon>
    </lineage>
</organism>
<sequence>MQNMNHSISSHTQQHATAIQQPHTYKYATPTTLQERQHMLQHTLRMRQPHTLRRRQRHNAMPTTSCCQTRCRYAHIHSIAIHAHTAQRHIDTYQHEERIADENSVLHKRCTAKDGTTPTMSRSCHDSVSNTL</sequence>
<dbReference type="Proteomes" id="UP000887116">
    <property type="component" value="Unassembled WGS sequence"/>
</dbReference>